<comment type="caution">
    <text evidence="2">The sequence shown here is derived from an EMBL/GenBank/DDBJ whole genome shotgun (WGS) entry which is preliminary data.</text>
</comment>
<protein>
    <submittedName>
        <fullName evidence="2">Uncharacterized protein</fullName>
    </submittedName>
</protein>
<gene>
    <name evidence="2" type="ORF">GCM10010196_08820</name>
</gene>
<name>A0A918CDG8_AGRME</name>
<organism evidence="2 3">
    <name type="scientific">Agromyces mediolanus</name>
    <name type="common">Corynebacterium mediolanum</name>
    <dbReference type="NCBI Taxonomy" id="41986"/>
    <lineage>
        <taxon>Bacteria</taxon>
        <taxon>Bacillati</taxon>
        <taxon>Actinomycetota</taxon>
        <taxon>Actinomycetes</taxon>
        <taxon>Micrococcales</taxon>
        <taxon>Microbacteriaceae</taxon>
        <taxon>Agromyces</taxon>
    </lineage>
</organism>
<dbReference type="Proteomes" id="UP000610303">
    <property type="component" value="Unassembled WGS sequence"/>
</dbReference>
<feature type="region of interest" description="Disordered" evidence="1">
    <location>
        <begin position="1"/>
        <end position="55"/>
    </location>
</feature>
<accession>A0A918CDG8</accession>
<evidence type="ECO:0000313" key="3">
    <source>
        <dbReference type="Proteomes" id="UP000610303"/>
    </source>
</evidence>
<sequence>MLREVPPRHEGDARPLRLRAELPARLPRPRTPPRAPTLSRTPSRPPHLIARRTEDPMTDPISPDWLAAVADWLEGIDLLQLALGVAALVLVIRLLVRLWPWLRRVVALVEALGTLPGFMERTDASMRRLRRQVEDDHERLHDELHEELHGELHDELRDELSSGPPTDPGADPEHCAPTPRPRRRAPWSRP</sequence>
<proteinExistence type="predicted"/>
<evidence type="ECO:0000313" key="2">
    <source>
        <dbReference type="EMBL" id="GGR17992.1"/>
    </source>
</evidence>
<evidence type="ECO:0000256" key="1">
    <source>
        <dbReference type="SAM" id="MobiDB-lite"/>
    </source>
</evidence>
<feature type="region of interest" description="Disordered" evidence="1">
    <location>
        <begin position="151"/>
        <end position="190"/>
    </location>
</feature>
<dbReference type="AlphaFoldDB" id="A0A918CDG8"/>
<feature type="compositionally biased region" description="Basic residues" evidence="1">
    <location>
        <begin position="180"/>
        <end position="190"/>
    </location>
</feature>
<feature type="compositionally biased region" description="Basic and acidic residues" evidence="1">
    <location>
        <begin position="151"/>
        <end position="160"/>
    </location>
</feature>
<reference evidence="2" key="2">
    <citation type="submission" date="2020-09" db="EMBL/GenBank/DDBJ databases">
        <authorList>
            <person name="Sun Q."/>
            <person name="Ohkuma M."/>
        </authorList>
    </citation>
    <scope>NUCLEOTIDE SEQUENCE</scope>
    <source>
        <strain evidence="2">JCM 3346</strain>
    </source>
</reference>
<reference evidence="2" key="1">
    <citation type="journal article" date="2014" name="Int. J. Syst. Evol. Microbiol.">
        <title>Complete genome sequence of Corynebacterium casei LMG S-19264T (=DSM 44701T), isolated from a smear-ripened cheese.</title>
        <authorList>
            <consortium name="US DOE Joint Genome Institute (JGI-PGF)"/>
            <person name="Walter F."/>
            <person name="Albersmeier A."/>
            <person name="Kalinowski J."/>
            <person name="Ruckert C."/>
        </authorList>
    </citation>
    <scope>NUCLEOTIDE SEQUENCE</scope>
    <source>
        <strain evidence="2">JCM 3346</strain>
    </source>
</reference>
<keyword evidence="3" id="KW-1185">Reference proteome</keyword>
<feature type="compositionally biased region" description="Basic and acidic residues" evidence="1">
    <location>
        <begin position="1"/>
        <end position="22"/>
    </location>
</feature>
<dbReference type="EMBL" id="BMRJ01000001">
    <property type="protein sequence ID" value="GGR17992.1"/>
    <property type="molecule type" value="Genomic_DNA"/>
</dbReference>